<evidence type="ECO:0000256" key="1">
    <source>
        <dbReference type="ARBA" id="ARBA00009431"/>
    </source>
</evidence>
<feature type="signal peptide" evidence="2">
    <location>
        <begin position="1"/>
        <end position="29"/>
    </location>
</feature>
<evidence type="ECO:0000313" key="3">
    <source>
        <dbReference type="EMBL" id="KAK0589397.1"/>
    </source>
</evidence>
<dbReference type="PANTHER" id="PTHR11802">
    <property type="entry name" value="SERINE PROTEASE FAMILY S10 SERINE CARBOXYPEPTIDASE"/>
    <property type="match status" value="1"/>
</dbReference>
<feature type="chain" id="PRO_5041387638" evidence="2">
    <location>
        <begin position="30"/>
        <end position="512"/>
    </location>
</feature>
<name>A0AA39SE76_ACESA</name>
<evidence type="ECO:0000313" key="4">
    <source>
        <dbReference type="Proteomes" id="UP001168877"/>
    </source>
</evidence>
<dbReference type="Pfam" id="PF00450">
    <property type="entry name" value="Peptidase_S10"/>
    <property type="match status" value="2"/>
</dbReference>
<dbReference type="FunFam" id="3.40.50.1820:FF:000072">
    <property type="entry name" value="Serine carboxypeptidase-like 19"/>
    <property type="match status" value="1"/>
</dbReference>
<comment type="similarity">
    <text evidence="1">Belongs to the peptidase S10 family.</text>
</comment>
<accession>A0AA39SE76</accession>
<dbReference type="GO" id="GO:0006508">
    <property type="term" value="P:proteolysis"/>
    <property type="evidence" value="ECO:0007669"/>
    <property type="project" value="InterPro"/>
</dbReference>
<evidence type="ECO:0000256" key="2">
    <source>
        <dbReference type="SAM" id="SignalP"/>
    </source>
</evidence>
<dbReference type="PRINTS" id="PR00724">
    <property type="entry name" value="CRBOXYPTASEC"/>
</dbReference>
<dbReference type="InterPro" id="IPR001563">
    <property type="entry name" value="Peptidase_S10"/>
</dbReference>
<sequence>MSSAHSKFINFVCSLILLCVLLLFRPVESGSIVKYLPGFSGPLPFKLETGYVSVGETELFYLFVESQGKPLQDPLMVYLIGGPGCSALNGFLFQTGPLHFNLTDYEGGLPTLELYPYAWTKTANIIYLDLPVGTGYSYSNSSEEYSASDLLSANQTYLFMRKWLDDHPKFKTNRFFITTDSYSGVIAPIIAQEILNGNEAGLKPRISLVGIISGSPHTNSMLEDNAKIPQAYRLALLSDGLYKSAKKSCNGDYIDVDSSNVECLEDLKVISECLDLINDEMVLAPNCATLSPTPNDGLLLPSSRARDYWCKNFGYLLSDIWANNESVQRALHVREGTIKRWYRCNVNLQDNIYTYDVSSSIDYHRNLTSTGLQLLLYTADHDLVVPHISTEYWISTLNLTVDEDWRPWFVDGQIAGFTLKYTNYGYRLTYATVKGSGHSPTEWMGKQAHEMFESADHDLVVPHISTEYWISTLNLTVDEDWRPWFVDGQIAGFTLKYTNYGYRLTYVTVKVR</sequence>
<comment type="caution">
    <text evidence="3">The sequence shown here is derived from an EMBL/GenBank/DDBJ whole genome shotgun (WGS) entry which is preliminary data.</text>
</comment>
<gene>
    <name evidence="3" type="ORF">LWI29_013680</name>
</gene>
<dbReference type="PANTHER" id="PTHR11802:SF400">
    <property type="entry name" value="SERINE CARBOXYPEPTIDASE-LIKE PROTEIN"/>
    <property type="match status" value="1"/>
</dbReference>
<reference evidence="3" key="2">
    <citation type="submission" date="2023-06" db="EMBL/GenBank/DDBJ databases">
        <authorList>
            <person name="Swenson N.G."/>
            <person name="Wegrzyn J.L."/>
            <person name="Mcevoy S.L."/>
        </authorList>
    </citation>
    <scope>NUCLEOTIDE SEQUENCE</scope>
    <source>
        <strain evidence="3">NS2018</strain>
        <tissue evidence="3">Leaf</tissue>
    </source>
</reference>
<organism evidence="3 4">
    <name type="scientific">Acer saccharum</name>
    <name type="common">Sugar maple</name>
    <dbReference type="NCBI Taxonomy" id="4024"/>
    <lineage>
        <taxon>Eukaryota</taxon>
        <taxon>Viridiplantae</taxon>
        <taxon>Streptophyta</taxon>
        <taxon>Embryophyta</taxon>
        <taxon>Tracheophyta</taxon>
        <taxon>Spermatophyta</taxon>
        <taxon>Magnoliopsida</taxon>
        <taxon>eudicotyledons</taxon>
        <taxon>Gunneridae</taxon>
        <taxon>Pentapetalae</taxon>
        <taxon>rosids</taxon>
        <taxon>malvids</taxon>
        <taxon>Sapindales</taxon>
        <taxon>Sapindaceae</taxon>
        <taxon>Hippocastanoideae</taxon>
        <taxon>Acereae</taxon>
        <taxon>Acer</taxon>
    </lineage>
</organism>
<dbReference type="AlphaFoldDB" id="A0AA39SE76"/>
<dbReference type="InterPro" id="IPR029058">
    <property type="entry name" value="AB_hydrolase_fold"/>
</dbReference>
<dbReference type="SUPFAM" id="SSF53474">
    <property type="entry name" value="alpha/beta-Hydrolases"/>
    <property type="match status" value="2"/>
</dbReference>
<dbReference type="Gene3D" id="3.40.50.1820">
    <property type="entry name" value="alpha/beta hydrolase"/>
    <property type="match status" value="1"/>
</dbReference>
<proteinExistence type="inferred from homology"/>
<dbReference type="GO" id="GO:0019748">
    <property type="term" value="P:secondary metabolic process"/>
    <property type="evidence" value="ECO:0007669"/>
    <property type="project" value="TreeGrafter"/>
</dbReference>
<dbReference type="Proteomes" id="UP001168877">
    <property type="component" value="Unassembled WGS sequence"/>
</dbReference>
<keyword evidence="4" id="KW-1185">Reference proteome</keyword>
<dbReference type="EMBL" id="JAUESC010000381">
    <property type="protein sequence ID" value="KAK0589397.1"/>
    <property type="molecule type" value="Genomic_DNA"/>
</dbReference>
<dbReference type="GO" id="GO:0016747">
    <property type="term" value="F:acyltransferase activity, transferring groups other than amino-acyl groups"/>
    <property type="evidence" value="ECO:0007669"/>
    <property type="project" value="TreeGrafter"/>
</dbReference>
<dbReference type="GO" id="GO:0004185">
    <property type="term" value="F:serine-type carboxypeptidase activity"/>
    <property type="evidence" value="ECO:0007669"/>
    <property type="project" value="InterPro"/>
</dbReference>
<keyword evidence="2" id="KW-0732">Signal</keyword>
<reference evidence="3" key="1">
    <citation type="journal article" date="2022" name="Plant J.">
        <title>Strategies of tolerance reflected in two North American maple genomes.</title>
        <authorList>
            <person name="McEvoy S.L."/>
            <person name="Sezen U.U."/>
            <person name="Trouern-Trend A."/>
            <person name="McMahon S.M."/>
            <person name="Schaberg P.G."/>
            <person name="Yang J."/>
            <person name="Wegrzyn J.L."/>
            <person name="Swenson N.G."/>
        </authorList>
    </citation>
    <scope>NUCLEOTIDE SEQUENCE</scope>
    <source>
        <strain evidence="3">NS2018</strain>
    </source>
</reference>
<protein>
    <submittedName>
        <fullName evidence="3">Uncharacterized protein</fullName>
    </submittedName>
</protein>
<dbReference type="Gene3D" id="3.40.50.11320">
    <property type="match status" value="1"/>
</dbReference>